<dbReference type="Proteomes" id="UP000316425">
    <property type="component" value="Unassembled WGS sequence"/>
</dbReference>
<organism evidence="1 2">
    <name type="scientific">Allobacillus salarius</name>
    <dbReference type="NCBI Taxonomy" id="1955272"/>
    <lineage>
        <taxon>Bacteria</taxon>
        <taxon>Bacillati</taxon>
        <taxon>Bacillota</taxon>
        <taxon>Bacilli</taxon>
        <taxon>Bacillales</taxon>
        <taxon>Bacillaceae</taxon>
        <taxon>Allobacillus</taxon>
    </lineage>
</organism>
<name>A0A556P6S3_9BACI</name>
<evidence type="ECO:0000313" key="1">
    <source>
        <dbReference type="EMBL" id="TSJ60095.1"/>
    </source>
</evidence>
<accession>A0A556P6S3</accession>
<proteinExistence type="predicted"/>
<dbReference type="AlphaFoldDB" id="A0A556P6S3"/>
<dbReference type="RefSeq" id="WP_144089621.1">
    <property type="nucleotide sequence ID" value="NZ_VMHE01000036.1"/>
</dbReference>
<evidence type="ECO:0000313" key="2">
    <source>
        <dbReference type="Proteomes" id="UP000316425"/>
    </source>
</evidence>
<sequence length="76" mass="8775">MLMIRRLMLKKRENTEAAQINAEGLQINTEAPQINTEESQVNAEEIQRNIEAECSKNVSFLLNLSTRCVGDVRRKW</sequence>
<protein>
    <submittedName>
        <fullName evidence="1">Uncharacterized protein</fullName>
    </submittedName>
</protein>
<keyword evidence="2" id="KW-1185">Reference proteome</keyword>
<comment type="caution">
    <text evidence="1">The sequence shown here is derived from an EMBL/GenBank/DDBJ whole genome shotgun (WGS) entry which is preliminary data.</text>
</comment>
<dbReference type="EMBL" id="VMHE01000036">
    <property type="protein sequence ID" value="TSJ60095.1"/>
    <property type="molecule type" value="Genomic_DNA"/>
</dbReference>
<reference evidence="1 2" key="1">
    <citation type="submission" date="2019-07" db="EMBL/GenBank/DDBJ databases">
        <title>Allobacillus sp. nov. SKP isolated from shrimp paste of Euphausiacea.</title>
        <authorList>
            <person name="Kanchanasin P."/>
            <person name="Tanasupawat S."/>
            <person name="Shi W."/>
            <person name="Wu L."/>
            <person name="Ma J."/>
        </authorList>
    </citation>
    <scope>NUCLEOTIDE SEQUENCE [LARGE SCALE GENOMIC DNA]</scope>
    <source>
        <strain evidence="1 2">SKP4-8</strain>
    </source>
</reference>
<gene>
    <name evidence="1" type="ORF">FPQ13_12300</name>
</gene>